<keyword evidence="3" id="KW-0238">DNA-binding</keyword>
<dbReference type="GO" id="GO:0003677">
    <property type="term" value="F:DNA binding"/>
    <property type="evidence" value="ECO:0007669"/>
    <property type="project" value="UniProtKB-KW"/>
</dbReference>
<protein>
    <submittedName>
        <fullName evidence="7">MerR family transcriptional regulator</fullName>
    </submittedName>
</protein>
<keyword evidence="8" id="KW-1185">Reference proteome</keyword>
<accession>A0A1B4V468</accession>
<dbReference type="InterPro" id="IPR047057">
    <property type="entry name" value="MerR_fam"/>
</dbReference>
<organism evidence="7 8">
    <name type="scientific">Sulfurifustis variabilis</name>
    <dbReference type="NCBI Taxonomy" id="1675686"/>
    <lineage>
        <taxon>Bacteria</taxon>
        <taxon>Pseudomonadati</taxon>
        <taxon>Pseudomonadota</taxon>
        <taxon>Gammaproteobacteria</taxon>
        <taxon>Acidiferrobacterales</taxon>
        <taxon>Acidiferrobacteraceae</taxon>
        <taxon>Sulfurifustis</taxon>
    </lineage>
</organism>
<dbReference type="SMART" id="SM00422">
    <property type="entry name" value="HTH_MERR"/>
    <property type="match status" value="1"/>
</dbReference>
<keyword evidence="4" id="KW-0804">Transcription</keyword>
<keyword evidence="2" id="KW-0805">Transcription regulation</keyword>
<evidence type="ECO:0000256" key="1">
    <source>
        <dbReference type="ARBA" id="ARBA00022491"/>
    </source>
</evidence>
<feature type="domain" description="HTH merR-type" evidence="6">
    <location>
        <begin position="12"/>
        <end position="81"/>
    </location>
</feature>
<dbReference type="InterPro" id="IPR009061">
    <property type="entry name" value="DNA-bd_dom_put_sf"/>
</dbReference>
<evidence type="ECO:0000256" key="2">
    <source>
        <dbReference type="ARBA" id="ARBA00023015"/>
    </source>
</evidence>
<reference evidence="7 8" key="1">
    <citation type="submission" date="2015-08" db="EMBL/GenBank/DDBJ databases">
        <title>Complete genome sequence of Sulfurifustis variabilis.</title>
        <authorList>
            <person name="Miura A."/>
            <person name="Kojima H."/>
            <person name="Fukui M."/>
        </authorList>
    </citation>
    <scope>NUCLEOTIDE SEQUENCE [LARGE SCALE GENOMIC DNA]</scope>
    <source>
        <strain evidence="8">skN76</strain>
    </source>
</reference>
<name>A0A1B4V468_9GAMM</name>
<evidence type="ECO:0000259" key="6">
    <source>
        <dbReference type="PROSITE" id="PS50937"/>
    </source>
</evidence>
<proteinExistence type="predicted"/>
<dbReference type="SUPFAM" id="SSF46955">
    <property type="entry name" value="Putative DNA-binding domain"/>
    <property type="match status" value="1"/>
</dbReference>
<dbReference type="PANTHER" id="PTHR30204">
    <property type="entry name" value="REDOX-CYCLING DRUG-SENSING TRANSCRIPTIONAL ACTIVATOR SOXR"/>
    <property type="match status" value="1"/>
</dbReference>
<evidence type="ECO:0000256" key="3">
    <source>
        <dbReference type="ARBA" id="ARBA00023125"/>
    </source>
</evidence>
<dbReference type="PANTHER" id="PTHR30204:SF69">
    <property type="entry name" value="MERR-FAMILY TRANSCRIPTIONAL REGULATOR"/>
    <property type="match status" value="1"/>
</dbReference>
<dbReference type="Pfam" id="PF13411">
    <property type="entry name" value="MerR_1"/>
    <property type="match status" value="1"/>
</dbReference>
<evidence type="ECO:0000313" key="7">
    <source>
        <dbReference type="EMBL" id="BAU48328.1"/>
    </source>
</evidence>
<evidence type="ECO:0000256" key="5">
    <source>
        <dbReference type="SAM" id="Coils"/>
    </source>
</evidence>
<keyword evidence="5" id="KW-0175">Coiled coil</keyword>
<dbReference type="KEGG" id="sva:SVA_1774"/>
<dbReference type="Proteomes" id="UP000218899">
    <property type="component" value="Chromosome"/>
</dbReference>
<gene>
    <name evidence="7" type="ORF">SVA_1774</name>
</gene>
<evidence type="ECO:0000256" key="4">
    <source>
        <dbReference type="ARBA" id="ARBA00023163"/>
    </source>
</evidence>
<dbReference type="AlphaFoldDB" id="A0A1B4V468"/>
<dbReference type="GO" id="GO:0003700">
    <property type="term" value="F:DNA-binding transcription factor activity"/>
    <property type="evidence" value="ECO:0007669"/>
    <property type="project" value="InterPro"/>
</dbReference>
<sequence length="151" mass="17291">MSAHNKPKRASGITIGRMARAAGVGVETVRYYQRRGLLPRPERPQHAYRRYDEDVLSRLRFIRRAQELGFTLREIAELLSLDVHDCARSHEIAERRLEDIRAKVRDLRAVANRLSRMLTECRAGHHEACPIITAIGQVDPPFDTKPGASRR</sequence>
<dbReference type="OrthoDB" id="9808480at2"/>
<evidence type="ECO:0000313" key="8">
    <source>
        <dbReference type="Proteomes" id="UP000218899"/>
    </source>
</evidence>
<dbReference type="Gene3D" id="1.10.1660.10">
    <property type="match status" value="1"/>
</dbReference>
<dbReference type="EMBL" id="AP014936">
    <property type="protein sequence ID" value="BAU48328.1"/>
    <property type="molecule type" value="Genomic_DNA"/>
</dbReference>
<dbReference type="InterPro" id="IPR000551">
    <property type="entry name" value="MerR-type_HTH_dom"/>
</dbReference>
<keyword evidence="1" id="KW-0678">Repressor</keyword>
<feature type="coiled-coil region" evidence="5">
    <location>
        <begin position="90"/>
        <end position="117"/>
    </location>
</feature>
<dbReference type="PRINTS" id="PR00040">
    <property type="entry name" value="HTHMERR"/>
</dbReference>
<dbReference type="PROSITE" id="PS50937">
    <property type="entry name" value="HTH_MERR_2"/>
    <property type="match status" value="1"/>
</dbReference>